<dbReference type="PANTHER" id="PTHR43818">
    <property type="entry name" value="BCDNA.GH03377"/>
    <property type="match status" value="1"/>
</dbReference>
<evidence type="ECO:0000313" key="4">
    <source>
        <dbReference type="Proteomes" id="UP000199377"/>
    </source>
</evidence>
<evidence type="ECO:0000259" key="2">
    <source>
        <dbReference type="Pfam" id="PF01408"/>
    </source>
</evidence>
<dbReference type="InterPro" id="IPR050463">
    <property type="entry name" value="Gfo/Idh/MocA_oxidrdct_glycsds"/>
</dbReference>
<keyword evidence="1" id="KW-0560">Oxidoreductase</keyword>
<dbReference type="Pfam" id="PF01408">
    <property type="entry name" value="GFO_IDH_MocA"/>
    <property type="match status" value="1"/>
</dbReference>
<dbReference type="Gene3D" id="3.30.360.10">
    <property type="entry name" value="Dihydrodipicolinate Reductase, domain 2"/>
    <property type="match status" value="1"/>
</dbReference>
<reference evidence="3 4" key="1">
    <citation type="submission" date="2016-10" db="EMBL/GenBank/DDBJ databases">
        <authorList>
            <person name="de Groot N.N."/>
        </authorList>
    </citation>
    <scope>NUCLEOTIDE SEQUENCE [LARGE SCALE GENOMIC DNA]</scope>
    <source>
        <strain evidence="3 4">CGMCC 1.11030</strain>
    </source>
</reference>
<dbReference type="STRING" id="1114924.SAMN05216258_101110"/>
<sequence>MGETWKVGVIGLGIMGRRMIEHMGRHPAFEAVAAWDPSAEACAQAARLAPGTIVGSAEAAIEAADVVYLACPPAPRKAYALAAAAQGKAVFLEKPFGVDVAESRDLAARLAAAGTPAAVNFTQAAGAALAAVLGDEGRGEDRGVDIVVTYPHWPRAWQIEADWLRFAAEGGYVREVISHFLFFSGRVLGPLSLVWAKPAYPADPALCETHIAARLENAAGVPVSVFGSVGGVQPDRQEVTVTGSKRSWRISDFYRTAVSDGGAFEPVGEEPADPRAESLRAQLDHLDRMMRGEPHRLATVEEALAVQELVEAMLAR</sequence>
<dbReference type="PANTHER" id="PTHR43818:SF11">
    <property type="entry name" value="BCDNA.GH03377"/>
    <property type="match status" value="1"/>
</dbReference>
<keyword evidence="4" id="KW-1185">Reference proteome</keyword>
<dbReference type="GO" id="GO:0016491">
    <property type="term" value="F:oxidoreductase activity"/>
    <property type="evidence" value="ECO:0007669"/>
    <property type="project" value="UniProtKB-KW"/>
</dbReference>
<gene>
    <name evidence="3" type="ORF">SAMN05216258_101110</name>
</gene>
<accession>A0A1I3BI50</accession>
<evidence type="ECO:0000256" key="1">
    <source>
        <dbReference type="ARBA" id="ARBA00023002"/>
    </source>
</evidence>
<dbReference type="AlphaFoldDB" id="A0A1I3BI50"/>
<feature type="domain" description="Gfo/Idh/MocA-like oxidoreductase N-terminal" evidence="2">
    <location>
        <begin position="6"/>
        <end position="121"/>
    </location>
</feature>
<protein>
    <submittedName>
        <fullName evidence="3">Predicted dehydrogenase</fullName>
    </submittedName>
</protein>
<dbReference type="SUPFAM" id="SSF51735">
    <property type="entry name" value="NAD(P)-binding Rossmann-fold domains"/>
    <property type="match status" value="1"/>
</dbReference>
<dbReference type="EMBL" id="FOQH01000001">
    <property type="protein sequence ID" value="SFH61994.1"/>
    <property type="molecule type" value="Genomic_DNA"/>
</dbReference>
<organism evidence="3 4">
    <name type="scientific">Albimonas pacifica</name>
    <dbReference type="NCBI Taxonomy" id="1114924"/>
    <lineage>
        <taxon>Bacteria</taxon>
        <taxon>Pseudomonadati</taxon>
        <taxon>Pseudomonadota</taxon>
        <taxon>Alphaproteobacteria</taxon>
        <taxon>Rhodobacterales</taxon>
        <taxon>Paracoccaceae</taxon>
        <taxon>Albimonas</taxon>
    </lineage>
</organism>
<dbReference type="GO" id="GO:0000166">
    <property type="term" value="F:nucleotide binding"/>
    <property type="evidence" value="ECO:0007669"/>
    <property type="project" value="InterPro"/>
</dbReference>
<dbReference type="InterPro" id="IPR036291">
    <property type="entry name" value="NAD(P)-bd_dom_sf"/>
</dbReference>
<name>A0A1I3BI50_9RHOB</name>
<evidence type="ECO:0000313" key="3">
    <source>
        <dbReference type="EMBL" id="SFH61994.1"/>
    </source>
</evidence>
<proteinExistence type="predicted"/>
<dbReference type="RefSeq" id="WP_092856729.1">
    <property type="nucleotide sequence ID" value="NZ_FOQH01000001.1"/>
</dbReference>
<dbReference type="InterPro" id="IPR000683">
    <property type="entry name" value="Gfo/Idh/MocA-like_OxRdtase_N"/>
</dbReference>
<dbReference type="Proteomes" id="UP000199377">
    <property type="component" value="Unassembled WGS sequence"/>
</dbReference>
<dbReference type="OrthoDB" id="9781031at2"/>
<dbReference type="Gene3D" id="3.40.50.720">
    <property type="entry name" value="NAD(P)-binding Rossmann-like Domain"/>
    <property type="match status" value="1"/>
</dbReference>